<sequence>MSTSAAQAIPSLVSLVNRADNVMHRPLEFNTQLPCVTAYFDEAVKVKTPAGRKHKTYNSKCNQTQNLKAGSSESSLAPPCGDYSFLGVQRPKKRRHRAGLSTENLWNILGWFLDESKRIKLVNTCQRDLFSLGNRSTLLVSVANYL</sequence>
<proteinExistence type="predicted"/>
<organism evidence="1 2">
    <name type="scientific">Armillaria solidipes</name>
    <dbReference type="NCBI Taxonomy" id="1076256"/>
    <lineage>
        <taxon>Eukaryota</taxon>
        <taxon>Fungi</taxon>
        <taxon>Dikarya</taxon>
        <taxon>Basidiomycota</taxon>
        <taxon>Agaricomycotina</taxon>
        <taxon>Agaricomycetes</taxon>
        <taxon>Agaricomycetidae</taxon>
        <taxon>Agaricales</taxon>
        <taxon>Marasmiineae</taxon>
        <taxon>Physalacriaceae</taxon>
        <taxon>Armillaria</taxon>
    </lineage>
</organism>
<protein>
    <submittedName>
        <fullName evidence="1">Uncharacterized protein</fullName>
    </submittedName>
</protein>
<evidence type="ECO:0000313" key="2">
    <source>
        <dbReference type="Proteomes" id="UP000218334"/>
    </source>
</evidence>
<evidence type="ECO:0000313" key="1">
    <source>
        <dbReference type="EMBL" id="PBK58302.1"/>
    </source>
</evidence>
<keyword evidence="2" id="KW-1185">Reference proteome</keyword>
<reference evidence="2" key="1">
    <citation type="journal article" date="2017" name="Nat. Ecol. Evol.">
        <title>Genome expansion and lineage-specific genetic innovations in the forest pathogenic fungi Armillaria.</title>
        <authorList>
            <person name="Sipos G."/>
            <person name="Prasanna A.N."/>
            <person name="Walter M.C."/>
            <person name="O'Connor E."/>
            <person name="Balint B."/>
            <person name="Krizsan K."/>
            <person name="Kiss B."/>
            <person name="Hess J."/>
            <person name="Varga T."/>
            <person name="Slot J."/>
            <person name="Riley R."/>
            <person name="Boka B."/>
            <person name="Rigling D."/>
            <person name="Barry K."/>
            <person name="Lee J."/>
            <person name="Mihaltcheva S."/>
            <person name="LaButti K."/>
            <person name="Lipzen A."/>
            <person name="Waldron R."/>
            <person name="Moloney N.M."/>
            <person name="Sperisen C."/>
            <person name="Kredics L."/>
            <person name="Vagvoelgyi C."/>
            <person name="Patrignani A."/>
            <person name="Fitzpatrick D."/>
            <person name="Nagy I."/>
            <person name="Doyle S."/>
            <person name="Anderson J.B."/>
            <person name="Grigoriev I.V."/>
            <person name="Gueldener U."/>
            <person name="Muensterkoetter M."/>
            <person name="Nagy L.G."/>
        </authorList>
    </citation>
    <scope>NUCLEOTIDE SEQUENCE [LARGE SCALE GENOMIC DNA]</scope>
    <source>
        <strain evidence="2">28-4</strain>
    </source>
</reference>
<name>A0A2H3ATR1_9AGAR</name>
<gene>
    <name evidence="1" type="ORF">ARMSODRAFT_983957</name>
</gene>
<dbReference type="Proteomes" id="UP000218334">
    <property type="component" value="Unassembled WGS sequence"/>
</dbReference>
<dbReference type="AlphaFoldDB" id="A0A2H3ATR1"/>
<accession>A0A2H3ATR1</accession>
<dbReference type="EMBL" id="KZ293555">
    <property type="protein sequence ID" value="PBK58302.1"/>
    <property type="molecule type" value="Genomic_DNA"/>
</dbReference>